<evidence type="ECO:0000259" key="1">
    <source>
        <dbReference type="Pfam" id="PF21234"/>
    </source>
</evidence>
<proteinExistence type="predicted"/>
<dbReference type="EMBL" id="QREH01000001">
    <property type="protein sequence ID" value="REE04385.1"/>
    <property type="molecule type" value="Genomic_DNA"/>
</dbReference>
<organism evidence="2 3">
    <name type="scientific">Citricoccus muralis</name>
    <dbReference type="NCBI Taxonomy" id="169134"/>
    <lineage>
        <taxon>Bacteria</taxon>
        <taxon>Bacillati</taxon>
        <taxon>Actinomycetota</taxon>
        <taxon>Actinomycetes</taxon>
        <taxon>Micrococcales</taxon>
        <taxon>Micrococcaceae</taxon>
        <taxon>Citricoccus</taxon>
    </lineage>
</organism>
<evidence type="ECO:0000313" key="2">
    <source>
        <dbReference type="EMBL" id="REE04385.1"/>
    </source>
</evidence>
<sequence>MTTHVMTENLATEAEIRSARTAGRHAMAPATSNGMNGALPTGANQIVHARVLSRGVADLQAKFAQVLDGGLIRRTVHAAYRELNRTARLKTYLPTLALSQAETRLREIADRTAAAGAPEDKAIENLDGMTAAA</sequence>
<dbReference type="RefSeq" id="WP_115932329.1">
    <property type="nucleotide sequence ID" value="NZ_QREH01000001.1"/>
</dbReference>
<comment type="caution">
    <text evidence="2">The sequence shown here is derived from an EMBL/GenBank/DDBJ whole genome shotgun (WGS) entry which is preliminary data.</text>
</comment>
<protein>
    <recommendedName>
        <fullName evidence="1">Protein-tyrosine-phosphatase-like N-terminal domain-containing protein</fullName>
    </recommendedName>
</protein>
<dbReference type="Gene3D" id="1.10.8.1060">
    <property type="entry name" value="Corynebacterium glutamicum thioredoxin-dependent arsenate reductase, N-terminal domain"/>
    <property type="match status" value="1"/>
</dbReference>
<gene>
    <name evidence="2" type="ORF">C8E99_2220</name>
</gene>
<dbReference type="OrthoDB" id="9924939at2"/>
<dbReference type="AlphaFoldDB" id="A0A3D9LDT8"/>
<name>A0A3D9LDT8_9MICC</name>
<dbReference type="InterPro" id="IPR048716">
    <property type="entry name" value="Phosphatase-like_N"/>
</dbReference>
<accession>A0A3D9LDT8</accession>
<keyword evidence="3" id="KW-1185">Reference proteome</keyword>
<dbReference type="Pfam" id="PF21234">
    <property type="entry name" value="Phosphatase-like_N"/>
    <property type="match status" value="1"/>
</dbReference>
<dbReference type="NCBIfam" id="NF046112">
    <property type="entry name" value="MSMEG_6209_Nter"/>
    <property type="match status" value="1"/>
</dbReference>
<reference evidence="2 3" key="1">
    <citation type="submission" date="2018-07" db="EMBL/GenBank/DDBJ databases">
        <title>Sequencing the genomes of 1000 actinobacteria strains.</title>
        <authorList>
            <person name="Klenk H.-P."/>
        </authorList>
    </citation>
    <scope>NUCLEOTIDE SEQUENCE [LARGE SCALE GENOMIC DNA]</scope>
    <source>
        <strain evidence="2 3">DSM 14442</strain>
    </source>
</reference>
<dbReference type="Proteomes" id="UP000256727">
    <property type="component" value="Unassembled WGS sequence"/>
</dbReference>
<evidence type="ECO:0000313" key="3">
    <source>
        <dbReference type="Proteomes" id="UP000256727"/>
    </source>
</evidence>
<feature type="domain" description="Protein-tyrosine-phosphatase-like N-terminal" evidence="1">
    <location>
        <begin position="52"/>
        <end position="109"/>
    </location>
</feature>